<protein>
    <submittedName>
        <fullName evidence="3">Uncharacterized protein</fullName>
    </submittedName>
</protein>
<keyword evidence="1" id="KW-0175">Coiled coil</keyword>
<proteinExistence type="predicted"/>
<evidence type="ECO:0000256" key="1">
    <source>
        <dbReference type="SAM" id="Coils"/>
    </source>
</evidence>
<keyword evidence="4" id="KW-1185">Reference proteome</keyword>
<organism evidence="3 4">
    <name type="scientific">Linum tenue</name>
    <dbReference type="NCBI Taxonomy" id="586396"/>
    <lineage>
        <taxon>Eukaryota</taxon>
        <taxon>Viridiplantae</taxon>
        <taxon>Streptophyta</taxon>
        <taxon>Embryophyta</taxon>
        <taxon>Tracheophyta</taxon>
        <taxon>Spermatophyta</taxon>
        <taxon>Magnoliopsida</taxon>
        <taxon>eudicotyledons</taxon>
        <taxon>Gunneridae</taxon>
        <taxon>Pentapetalae</taxon>
        <taxon>rosids</taxon>
        <taxon>fabids</taxon>
        <taxon>Malpighiales</taxon>
        <taxon>Linaceae</taxon>
        <taxon>Linum</taxon>
    </lineage>
</organism>
<evidence type="ECO:0000313" key="4">
    <source>
        <dbReference type="Proteomes" id="UP001154282"/>
    </source>
</evidence>
<evidence type="ECO:0000256" key="2">
    <source>
        <dbReference type="SAM" id="MobiDB-lite"/>
    </source>
</evidence>
<accession>A0AAV0HWT9</accession>
<name>A0AAV0HWT9_9ROSI</name>
<evidence type="ECO:0000313" key="3">
    <source>
        <dbReference type="EMBL" id="CAI0389761.1"/>
    </source>
</evidence>
<dbReference type="EMBL" id="CAMGYJ010000003">
    <property type="protein sequence ID" value="CAI0389761.1"/>
    <property type="molecule type" value="Genomic_DNA"/>
</dbReference>
<feature type="coiled-coil region" evidence="1">
    <location>
        <begin position="156"/>
        <end position="186"/>
    </location>
</feature>
<feature type="compositionally biased region" description="Basic and acidic residues" evidence="2">
    <location>
        <begin position="218"/>
        <end position="232"/>
    </location>
</feature>
<sequence length="232" mass="27157">MSNFRELKKTLKRPEGPIQHFNAEVERAMEEMEAEDKEFAELEREFEEESRMPRARIGKIQHFNAAVERSMEEMEAEDREFAELEREFEEEFRMPWARIGTTTRSSGCLMPPPLILLSSSMVLIKFSFRLSGIQHFNAAEESRTPRARIGSIHHFNEAVERSMEEMEAEDKECEELQREFEEEFRMERARMGTAPEVVDAAAWHGNGAPRAAGGGLRRPRDTHPEAYWHQRR</sequence>
<dbReference type="AlphaFoldDB" id="A0AAV0HWT9"/>
<feature type="coiled-coil region" evidence="1">
    <location>
        <begin position="18"/>
        <end position="94"/>
    </location>
</feature>
<reference evidence="3" key="1">
    <citation type="submission" date="2022-08" db="EMBL/GenBank/DDBJ databases">
        <authorList>
            <person name="Gutierrez-Valencia J."/>
        </authorList>
    </citation>
    <scope>NUCLEOTIDE SEQUENCE</scope>
</reference>
<feature type="region of interest" description="Disordered" evidence="2">
    <location>
        <begin position="205"/>
        <end position="232"/>
    </location>
</feature>
<comment type="caution">
    <text evidence="3">The sequence shown here is derived from an EMBL/GenBank/DDBJ whole genome shotgun (WGS) entry which is preliminary data.</text>
</comment>
<dbReference type="Proteomes" id="UP001154282">
    <property type="component" value="Unassembled WGS sequence"/>
</dbReference>
<gene>
    <name evidence="3" type="ORF">LITE_LOCUS6426</name>
</gene>